<dbReference type="InterPro" id="IPR018060">
    <property type="entry name" value="HTH_AraC"/>
</dbReference>
<dbReference type="Pfam" id="PF12833">
    <property type="entry name" value="HTH_18"/>
    <property type="match status" value="1"/>
</dbReference>
<dbReference type="InterPro" id="IPR002491">
    <property type="entry name" value="ABC_transptr_periplasmic_BD"/>
</dbReference>
<keyword evidence="4" id="KW-0804">Transcription</keyword>
<gene>
    <name evidence="7" type="ORF">A8708_19500</name>
</gene>
<dbReference type="SMART" id="SM00342">
    <property type="entry name" value="HTH_ARAC"/>
    <property type="match status" value="1"/>
</dbReference>
<dbReference type="STRING" id="1850517.A8708_19500"/>
<dbReference type="RefSeq" id="WP_068663345.1">
    <property type="nucleotide sequence ID" value="NZ_LYPB01000050.1"/>
</dbReference>
<dbReference type="InterPro" id="IPR018062">
    <property type="entry name" value="HTH_AraC-typ_CS"/>
</dbReference>
<dbReference type="Gene3D" id="3.40.50.1980">
    <property type="entry name" value="Nitrogenase molybdenum iron protein domain"/>
    <property type="match status" value="2"/>
</dbReference>
<organism evidence="7 8">
    <name type="scientific">Paenibacillus oryzisoli</name>
    <dbReference type="NCBI Taxonomy" id="1850517"/>
    <lineage>
        <taxon>Bacteria</taxon>
        <taxon>Bacillati</taxon>
        <taxon>Bacillota</taxon>
        <taxon>Bacilli</taxon>
        <taxon>Bacillales</taxon>
        <taxon>Paenibacillaceae</taxon>
        <taxon>Paenibacillus</taxon>
    </lineage>
</organism>
<evidence type="ECO:0000256" key="2">
    <source>
        <dbReference type="ARBA" id="ARBA00023125"/>
    </source>
</evidence>
<dbReference type="GO" id="GO:0003700">
    <property type="term" value="F:DNA-binding transcription factor activity"/>
    <property type="evidence" value="ECO:0007669"/>
    <property type="project" value="InterPro"/>
</dbReference>
<dbReference type="Proteomes" id="UP000078454">
    <property type="component" value="Unassembled WGS sequence"/>
</dbReference>
<sequence length="543" mass="62840">MSSPQSIAAATLDYIEERWFKMAGVQHIQESDGNWLMERQQLESYLLIVIAEGQGQLIVDSASSLVTSEEVWICRPGQWMEANIYAFNKTGFYVITFDIGMATHLSKEGSAEQTADFPVIGSASLSASEVMPLCQVICQHWFGENKLQRLRSQGAFHELLCCVLQKQVPLQLNSLTAMIEKAKGYIDEHCRENISFEKLAQEAGISSRHFRRLFKNLYGKSAVDYLTELRMNHARELMRRPDVPLWEVAQHVGYHDESHFRRAFKSHIGISPALYVKNHQLKIAAYSWPNIGMLLPLQVIPFAAPIDHYWTDYYRSKYGFDVKVRLRHDYDFNRKSLLVSCPDRIIAIDEFLPAREQEMLGHIAPVLFIPWKSKDWREHLLMVAAFLEKRQEAETWLSNYDDNQVLISEQVRRLVQREKLLVIMIDRKNMYRWGKGYEGTVMFHQLPLSPARHLDSLDASYELIDPQQAAAFDADRILMLISEDGASQGTLQTVNSSEEWQNMRAYKEKRVSLIQMGPWYEYSAYNHDLIQKQVIHLLGSIRT</sequence>
<reference evidence="7 8" key="1">
    <citation type="submission" date="2016-05" db="EMBL/GenBank/DDBJ databases">
        <title>Paenibacillus sp. 1ZS3-15 nov., isolated from the rhizosphere soil.</title>
        <authorList>
            <person name="Zhang X.X."/>
            <person name="Zhang J."/>
        </authorList>
    </citation>
    <scope>NUCLEOTIDE SEQUENCE [LARGE SCALE GENOMIC DNA]</scope>
    <source>
        <strain evidence="7 8">1ZS3-15</strain>
    </source>
</reference>
<keyword evidence="3" id="KW-0010">Activator</keyword>
<evidence type="ECO:0008006" key="9">
    <source>
        <dbReference type="Google" id="ProtNLM"/>
    </source>
</evidence>
<dbReference type="InterPro" id="IPR009057">
    <property type="entry name" value="Homeodomain-like_sf"/>
</dbReference>
<evidence type="ECO:0000259" key="5">
    <source>
        <dbReference type="PROSITE" id="PS01124"/>
    </source>
</evidence>
<keyword evidence="1" id="KW-0805">Transcription regulation</keyword>
<dbReference type="SUPFAM" id="SSF46689">
    <property type="entry name" value="Homeodomain-like"/>
    <property type="match status" value="2"/>
</dbReference>
<evidence type="ECO:0000313" key="7">
    <source>
        <dbReference type="EMBL" id="OAS20721.1"/>
    </source>
</evidence>
<dbReference type="EMBL" id="LYPB01000050">
    <property type="protein sequence ID" value="OAS20721.1"/>
    <property type="molecule type" value="Genomic_DNA"/>
</dbReference>
<dbReference type="Pfam" id="PF01497">
    <property type="entry name" value="Peripla_BP_2"/>
    <property type="match status" value="1"/>
</dbReference>
<dbReference type="InterPro" id="IPR050204">
    <property type="entry name" value="AraC_XylS_family_regulators"/>
</dbReference>
<feature type="domain" description="Fe/B12 periplasmic-binding" evidence="6">
    <location>
        <begin position="282"/>
        <end position="542"/>
    </location>
</feature>
<proteinExistence type="predicted"/>
<accession>A0A198AI61</accession>
<name>A0A198AI61_9BACL</name>
<keyword evidence="2" id="KW-0238">DNA-binding</keyword>
<dbReference type="OrthoDB" id="2461801at2"/>
<dbReference type="InterPro" id="IPR037923">
    <property type="entry name" value="HTH-like"/>
</dbReference>
<evidence type="ECO:0000256" key="3">
    <source>
        <dbReference type="ARBA" id="ARBA00023159"/>
    </source>
</evidence>
<evidence type="ECO:0000259" key="6">
    <source>
        <dbReference type="PROSITE" id="PS50983"/>
    </source>
</evidence>
<evidence type="ECO:0000256" key="4">
    <source>
        <dbReference type="ARBA" id="ARBA00023163"/>
    </source>
</evidence>
<dbReference type="SUPFAM" id="SSF53807">
    <property type="entry name" value="Helical backbone' metal receptor"/>
    <property type="match status" value="1"/>
</dbReference>
<protein>
    <recommendedName>
        <fullName evidence="9">AraC family transcriptional regulator</fullName>
    </recommendedName>
</protein>
<comment type="caution">
    <text evidence="7">The sequence shown here is derived from an EMBL/GenBank/DDBJ whole genome shotgun (WGS) entry which is preliminary data.</text>
</comment>
<dbReference type="SUPFAM" id="SSF51215">
    <property type="entry name" value="Regulatory protein AraC"/>
    <property type="match status" value="1"/>
</dbReference>
<dbReference type="PANTHER" id="PTHR46796:SF6">
    <property type="entry name" value="ARAC SUBFAMILY"/>
    <property type="match status" value="1"/>
</dbReference>
<keyword evidence="8" id="KW-1185">Reference proteome</keyword>
<dbReference type="PROSITE" id="PS00041">
    <property type="entry name" value="HTH_ARAC_FAMILY_1"/>
    <property type="match status" value="1"/>
</dbReference>
<dbReference type="AlphaFoldDB" id="A0A198AI61"/>
<dbReference type="PROSITE" id="PS01124">
    <property type="entry name" value="HTH_ARAC_FAMILY_2"/>
    <property type="match status" value="1"/>
</dbReference>
<evidence type="ECO:0000256" key="1">
    <source>
        <dbReference type="ARBA" id="ARBA00023015"/>
    </source>
</evidence>
<dbReference type="GO" id="GO:0043565">
    <property type="term" value="F:sequence-specific DNA binding"/>
    <property type="evidence" value="ECO:0007669"/>
    <property type="project" value="InterPro"/>
</dbReference>
<evidence type="ECO:0000313" key="8">
    <source>
        <dbReference type="Proteomes" id="UP000078454"/>
    </source>
</evidence>
<dbReference type="Gene3D" id="1.10.10.60">
    <property type="entry name" value="Homeodomain-like"/>
    <property type="match status" value="2"/>
</dbReference>
<dbReference type="PANTHER" id="PTHR46796">
    <property type="entry name" value="HTH-TYPE TRANSCRIPTIONAL ACTIVATOR RHAS-RELATED"/>
    <property type="match status" value="1"/>
</dbReference>
<dbReference type="PROSITE" id="PS50983">
    <property type="entry name" value="FE_B12_PBP"/>
    <property type="match status" value="1"/>
</dbReference>
<feature type="domain" description="HTH araC/xylS-type" evidence="5">
    <location>
        <begin position="180"/>
        <end position="278"/>
    </location>
</feature>